<dbReference type="InterPro" id="IPR032710">
    <property type="entry name" value="NTF2-like_dom_sf"/>
</dbReference>
<protein>
    <submittedName>
        <fullName evidence="1">Uncharacterized protein</fullName>
    </submittedName>
</protein>
<reference evidence="1 2" key="1">
    <citation type="submission" date="2018-11" db="EMBL/GenBank/DDBJ databases">
        <title>Sequencing the genomes of 1000 actinobacteria strains.</title>
        <authorList>
            <person name="Klenk H.-P."/>
        </authorList>
    </citation>
    <scope>NUCLEOTIDE SEQUENCE [LARGE SCALE GENOMIC DNA]</scope>
    <source>
        <strain evidence="1 2">DSM 44231</strain>
    </source>
</reference>
<accession>A0A3N1H938</accession>
<dbReference type="EMBL" id="RJKM01000001">
    <property type="protein sequence ID" value="ROP39029.1"/>
    <property type="molecule type" value="Genomic_DNA"/>
</dbReference>
<name>A0A3N1H938_9PSEU</name>
<evidence type="ECO:0000313" key="2">
    <source>
        <dbReference type="Proteomes" id="UP000268727"/>
    </source>
</evidence>
<proteinExistence type="predicted"/>
<dbReference type="Proteomes" id="UP000268727">
    <property type="component" value="Unassembled WGS sequence"/>
</dbReference>
<keyword evidence="2" id="KW-1185">Reference proteome</keyword>
<dbReference type="Gene3D" id="3.10.450.50">
    <property type="match status" value="1"/>
</dbReference>
<sequence>MIARTPEELPVLFAQAFNAGDPSGLYEPGARQPAELADHLALTQPMTVVTRKVITRGDLALLIVDWRVGDVAGTATDVARRSPDGGWLYAIDNPSGVA</sequence>
<dbReference type="SUPFAM" id="SSF54427">
    <property type="entry name" value="NTF2-like"/>
    <property type="match status" value="1"/>
</dbReference>
<dbReference type="OrthoDB" id="7375616at2"/>
<gene>
    <name evidence="1" type="ORF">EDD40_4398</name>
</gene>
<dbReference type="AlphaFoldDB" id="A0A3N1H938"/>
<organism evidence="1 2">
    <name type="scientific">Saccharothrix texasensis</name>
    <dbReference type="NCBI Taxonomy" id="103734"/>
    <lineage>
        <taxon>Bacteria</taxon>
        <taxon>Bacillati</taxon>
        <taxon>Actinomycetota</taxon>
        <taxon>Actinomycetes</taxon>
        <taxon>Pseudonocardiales</taxon>
        <taxon>Pseudonocardiaceae</taxon>
        <taxon>Saccharothrix</taxon>
    </lineage>
</organism>
<evidence type="ECO:0000313" key="1">
    <source>
        <dbReference type="EMBL" id="ROP39029.1"/>
    </source>
</evidence>
<comment type="caution">
    <text evidence="1">The sequence shown here is derived from an EMBL/GenBank/DDBJ whole genome shotgun (WGS) entry which is preliminary data.</text>
</comment>
<dbReference type="RefSeq" id="WP_123744578.1">
    <property type="nucleotide sequence ID" value="NZ_RJKM01000001.1"/>
</dbReference>